<reference evidence="9" key="1">
    <citation type="submission" date="2020-01" db="EMBL/GenBank/DDBJ databases">
        <title>Draft genome sequence of the Termite Coptotermes fromosanus.</title>
        <authorList>
            <person name="Itakura S."/>
            <person name="Yosikawa Y."/>
            <person name="Umezawa K."/>
        </authorList>
    </citation>
    <scope>NUCLEOTIDE SEQUENCE [LARGE SCALE GENOMIC DNA]</scope>
</reference>
<feature type="region of interest" description="Disordered" evidence="4">
    <location>
        <begin position="1182"/>
        <end position="1206"/>
    </location>
</feature>
<dbReference type="Pfam" id="PF00041">
    <property type="entry name" value="fn3"/>
    <property type="match status" value="9"/>
</dbReference>
<dbReference type="InterPro" id="IPR041201">
    <property type="entry name" value="PTPRJ_TM"/>
</dbReference>
<evidence type="ECO:0000256" key="3">
    <source>
        <dbReference type="ARBA" id="ARBA00022912"/>
    </source>
</evidence>
<dbReference type="PANTHER" id="PTHR46957:SF3">
    <property type="entry name" value="CYTOKINE RECEPTOR"/>
    <property type="match status" value="1"/>
</dbReference>
<comment type="caution">
    <text evidence="8">The sequence shown here is derived from an EMBL/GenBank/DDBJ whole genome shotgun (WGS) entry which is preliminary data.</text>
</comment>
<keyword evidence="9" id="KW-1185">Reference proteome</keyword>
<dbReference type="InterPro" id="IPR029021">
    <property type="entry name" value="Prot-tyrosine_phosphatase-like"/>
</dbReference>
<dbReference type="InterPro" id="IPR003961">
    <property type="entry name" value="FN3_dom"/>
</dbReference>
<dbReference type="PROSITE" id="PS50853">
    <property type="entry name" value="FN3"/>
    <property type="match status" value="6"/>
</dbReference>
<feature type="region of interest" description="Disordered" evidence="4">
    <location>
        <begin position="390"/>
        <end position="411"/>
    </location>
</feature>
<dbReference type="GO" id="GO:0016020">
    <property type="term" value="C:membrane"/>
    <property type="evidence" value="ECO:0007669"/>
    <property type="project" value="UniProtKB-SubCell"/>
</dbReference>
<gene>
    <name evidence="8" type="ORF">Cfor_11823</name>
</gene>
<feature type="transmembrane region" description="Helical" evidence="5">
    <location>
        <begin position="1683"/>
        <end position="1704"/>
    </location>
</feature>
<feature type="domain" description="Fibronectin type-III" evidence="7">
    <location>
        <begin position="1338"/>
        <end position="1431"/>
    </location>
</feature>
<proteinExistence type="predicted"/>
<dbReference type="OrthoDB" id="8609993at2759"/>
<dbReference type="Gene3D" id="3.90.190.10">
    <property type="entry name" value="Protein tyrosine phosphatase superfamily"/>
    <property type="match status" value="1"/>
</dbReference>
<evidence type="ECO:0000256" key="4">
    <source>
        <dbReference type="SAM" id="MobiDB-lite"/>
    </source>
</evidence>
<sequence length="1817" mass="203923">MWFGVCICNNHRETKTVRGSMNVLECFLLSLHCSEMVSLQAVLFENRFSEGPLMCLQRPVADKGRAIKGLVKMKFVRPLPIVTTCVSYVRTAVTIALRKLSANSETLQEHVAVDGTEIVSGSGVVEGISVDTASGVRHSVLVSPWKGKRSQKAVSWLLWSGCSSSYRQPDVISVVFSVGCHDRGRSAYVDVDEHAPPPNTAGGYSNSIFGIAEHLLCLQETGELDSDAKIHPVLCVCKSTSRPDVYSRPHYVTVGNAETYSREVDFMRIPSNVPEYGMVFSQCKNSNLLPLADGRCILLLFEGCTPGQYAFQIWRQLTFTVYVNLQFGCSSNLTTDAIYSYIKKNYKVLCANNPPENRKHFYSHSTRQTSACRCTGAAETQHFKVSSGWLPRPEPERLAGEPEAAGGTGTADTARQMVDGITVPRLHVSCGFIHDFIAHPSRHIFTTVPCDTQRCSVSAEVKAAVKKPRTLGQILEQWPIASRSAAQILRQFLDRVHETAVWVPVCCSMNPSCVAADLAIQIPGNLNQDGIYRLDYSPPHGVPSPNTTIASRDIGDVIEFSQVLPGTKYDFWLYYSNNTRHDWLTWTASITTAPDPPSNLSVNVRSGKSAQVSWSPPSLGHYSSFKLKVQHWVLSLSEPSTSVVPVTVDDTYYSLQNLTPGASYQVQLFTEYDGKESVAYISRNFTTKPNTPGKFIVWFRNETTLLVLWQPPYPAGIYTHYKVSIDPMDALDSTLYVEKEGEPPGPAQAAFKGLIPGRAYNISVQTLSEDEISAPTTAQYRTVPLRPLNVTFDKNSITSNSFKVHWDPPKGISEFDKYQVSISVRRQAPVSRMRGEPTVWEFRENLEPGRSYQVVVKTVSGKVTSWPATGNVTLKPLPVQDLQAVMDEKTGFVKLDWHPDNSSLQEGYKVDYHEVESFNGDNNSLFVEKAGTLVLESLLSGRNYSISVQAISNGMESNETSIYQATRPSSPIIEDLRPIPNGLNISWKSDVQTRQDKFEVTYKRNDTGESVTTITTESKLVLEDLHPGAGYEVKVFAISHGLRSEPHDYFQAVFPHPPRNLTIEKVTSNSVLVHWEPPLDSIFSEYSIRYRTEDNDQWFKLSSVSGHEAVVEDMTPGEKYRIQVNTVSYGVESNQPQEVTQTVRPNPVSNIAPLVDSTNVTLEWPRPEGRVEMYVVRWAAEGEDEPPRTKNITEQNPSAPHRSEEQPVRVLIGDLMPGVKYHFEIHTLSYRLGSDTTKLAARTMPLIQSEVLVVHEHPQKLDSITLRYTPTPASSSHFDLYRFMLSDPSIPVKEKAANDTDMKVTFTGLKPGRLYNITVWTVSDGVASQPLLRQDRLYPESITGINATYISDTEITLTWDLPQGEYNAFEVQYLNTEDVLIQNLTLRNSITLTDLKPHRNYTFTVVVRSGTESQVLRRSLPVSAIFTTMESVPGKVEKFHPRDIQPSHITFEWALPSNEQNGVIRKFTITYGLEGSTHTQVHNFKPTEFYGTIRMLNPGKSYIFRIQAETKIGYGPEAIWKQKMPILPPPKPPSHVVPTEVCRSSSTVQIRFRKNYFSDQNGAVTMYTIIVAEDDSKNASGLEMPSWRDVQAYSVWPPYQVMEPYYPFKNSSVEDFSIGLESCEGHHSGYCNGPLKSGSTYRVKVRAFTAPDKFTDTHYSFPIQTGEFYVYVIVFTDQDNTPIVVGVTVPLVLLVVLLILVIIIRKRRFASRKATETRGNDNLSLPDSIIETSRPIRLENFAEHYRMMSADSDFRFSEEFEELKHIGREQPCSAADLPCNRPKNRFTNILPYDHSRFKLQPVDDEEGSDYINANYVP</sequence>
<feature type="domain" description="Fibronectin type-III" evidence="7">
    <location>
        <begin position="691"/>
        <end position="786"/>
    </location>
</feature>
<keyword evidence="5" id="KW-0472">Membrane</keyword>
<feature type="domain" description="Fibronectin type-III" evidence="7">
    <location>
        <begin position="1432"/>
        <end position="1530"/>
    </location>
</feature>
<dbReference type="FunFam" id="2.60.40.10:FF:001334">
    <property type="entry name" value="tyrosine-protein phosphatase 10D isoform X3"/>
    <property type="match status" value="1"/>
</dbReference>
<dbReference type="SMART" id="SM00060">
    <property type="entry name" value="FN3"/>
    <property type="match status" value="11"/>
</dbReference>
<feature type="domain" description="Fibronectin type-III" evidence="7">
    <location>
        <begin position="878"/>
        <end position="970"/>
    </location>
</feature>
<dbReference type="Pfam" id="PF18861">
    <property type="entry name" value="PTP_tm"/>
    <property type="match status" value="1"/>
</dbReference>
<dbReference type="EMBL" id="BLKM01000641">
    <property type="protein sequence ID" value="GFG36485.1"/>
    <property type="molecule type" value="Genomic_DNA"/>
</dbReference>
<dbReference type="PANTHER" id="PTHR46957">
    <property type="entry name" value="CYTOKINE RECEPTOR"/>
    <property type="match status" value="1"/>
</dbReference>
<dbReference type="InterPro" id="IPR036116">
    <property type="entry name" value="FN3_sf"/>
</dbReference>
<evidence type="ECO:0000259" key="7">
    <source>
        <dbReference type="PROSITE" id="PS50853"/>
    </source>
</evidence>
<evidence type="ECO:0000313" key="9">
    <source>
        <dbReference type="Proteomes" id="UP000502823"/>
    </source>
</evidence>
<dbReference type="Proteomes" id="UP000502823">
    <property type="component" value="Unassembled WGS sequence"/>
</dbReference>
<feature type="domain" description="Fibronectin type-III" evidence="7">
    <location>
        <begin position="1057"/>
        <end position="1146"/>
    </location>
</feature>
<dbReference type="Gene3D" id="2.60.40.10">
    <property type="entry name" value="Immunoglobulins"/>
    <property type="match status" value="11"/>
</dbReference>
<dbReference type="InterPro" id="IPR013783">
    <property type="entry name" value="Ig-like_fold"/>
</dbReference>
<dbReference type="Pfam" id="PF00102">
    <property type="entry name" value="Y_phosphatase"/>
    <property type="match status" value="1"/>
</dbReference>
<feature type="domain" description="Tyrosine-protein phosphatase" evidence="6">
    <location>
        <begin position="1756"/>
        <end position="1817"/>
    </location>
</feature>
<accession>A0A6L2Q185</accession>
<dbReference type="InParanoid" id="A0A6L2Q185"/>
<keyword evidence="2" id="KW-0677">Repeat</keyword>
<protein>
    <recommendedName>
        <fullName evidence="1">protein-tyrosine-phosphatase</fullName>
        <ecNumber evidence="1">3.1.3.48</ecNumber>
    </recommendedName>
</protein>
<organism evidence="8 9">
    <name type="scientific">Coptotermes formosanus</name>
    <name type="common">Formosan subterranean termite</name>
    <dbReference type="NCBI Taxonomy" id="36987"/>
    <lineage>
        <taxon>Eukaryota</taxon>
        <taxon>Metazoa</taxon>
        <taxon>Ecdysozoa</taxon>
        <taxon>Arthropoda</taxon>
        <taxon>Hexapoda</taxon>
        <taxon>Insecta</taxon>
        <taxon>Pterygota</taxon>
        <taxon>Neoptera</taxon>
        <taxon>Polyneoptera</taxon>
        <taxon>Dictyoptera</taxon>
        <taxon>Blattodea</taxon>
        <taxon>Blattoidea</taxon>
        <taxon>Termitoidae</taxon>
        <taxon>Rhinotermitidae</taxon>
        <taxon>Coptotermes</taxon>
    </lineage>
</organism>
<dbReference type="FunFam" id="2.60.40.10:FF:001177">
    <property type="entry name" value="Receptor-type tyrosine-protein phosphatase beta"/>
    <property type="match status" value="1"/>
</dbReference>
<feature type="non-terminal residue" evidence="8">
    <location>
        <position position="1817"/>
    </location>
</feature>
<dbReference type="FunFam" id="2.60.40.10:FF:000823">
    <property type="entry name" value="Tyrosine-protein phosphatase 10D"/>
    <property type="match status" value="1"/>
</dbReference>
<dbReference type="InterPro" id="IPR000242">
    <property type="entry name" value="PTP_cat"/>
</dbReference>
<keyword evidence="5" id="KW-0812">Transmembrane</keyword>
<dbReference type="PROSITE" id="PS50055">
    <property type="entry name" value="TYR_PHOSPHATASE_PTP"/>
    <property type="match status" value="1"/>
</dbReference>
<dbReference type="SUPFAM" id="SSF49265">
    <property type="entry name" value="Fibronectin type III"/>
    <property type="match status" value="7"/>
</dbReference>
<keyword evidence="3" id="KW-0378">Hydrolase</keyword>
<evidence type="ECO:0000256" key="2">
    <source>
        <dbReference type="ARBA" id="ARBA00022737"/>
    </source>
</evidence>
<dbReference type="FunFam" id="3.90.190.10:FF:000273">
    <property type="entry name" value="Receptor protein-tyrosine phosphatase 10D, putative"/>
    <property type="match status" value="1"/>
</dbReference>
<dbReference type="GO" id="GO:0004725">
    <property type="term" value="F:protein tyrosine phosphatase activity"/>
    <property type="evidence" value="ECO:0007669"/>
    <property type="project" value="UniProtKB-EC"/>
</dbReference>
<dbReference type="SUPFAM" id="SSF52799">
    <property type="entry name" value="(Phosphotyrosine protein) phosphatases II"/>
    <property type="match status" value="1"/>
</dbReference>
<dbReference type="FunCoup" id="A0A6L2Q185">
    <property type="interactions" value="111"/>
</dbReference>
<evidence type="ECO:0000313" key="8">
    <source>
        <dbReference type="EMBL" id="GFG36485.1"/>
    </source>
</evidence>
<dbReference type="InterPro" id="IPR050713">
    <property type="entry name" value="RTP_Phos/Ushers"/>
</dbReference>
<keyword evidence="5" id="KW-1133">Transmembrane helix</keyword>
<feature type="compositionally biased region" description="Low complexity" evidence="4">
    <location>
        <begin position="401"/>
        <end position="411"/>
    </location>
</feature>
<dbReference type="EC" id="3.1.3.48" evidence="1"/>
<evidence type="ECO:0000256" key="5">
    <source>
        <dbReference type="SAM" id="Phobius"/>
    </source>
</evidence>
<feature type="domain" description="Fibronectin type-III" evidence="7">
    <location>
        <begin position="596"/>
        <end position="690"/>
    </location>
</feature>
<keyword evidence="3" id="KW-0904">Protein phosphatase</keyword>
<dbReference type="CDD" id="cd00063">
    <property type="entry name" value="FN3"/>
    <property type="match status" value="10"/>
</dbReference>
<evidence type="ECO:0000259" key="6">
    <source>
        <dbReference type="PROSITE" id="PS50055"/>
    </source>
</evidence>
<evidence type="ECO:0000256" key="1">
    <source>
        <dbReference type="ARBA" id="ARBA00013064"/>
    </source>
</evidence>
<name>A0A6L2Q185_COPFO</name>